<evidence type="ECO:0000256" key="2">
    <source>
        <dbReference type="SAM" id="Phobius"/>
    </source>
</evidence>
<protein>
    <recommendedName>
        <fullName evidence="5">Thioredoxin-like fold domain-containing protein</fullName>
    </recommendedName>
</protein>
<evidence type="ECO:0000256" key="1">
    <source>
        <dbReference type="SAM" id="MobiDB-lite"/>
    </source>
</evidence>
<evidence type="ECO:0000313" key="3">
    <source>
        <dbReference type="EMBL" id="MBM3282425.1"/>
    </source>
</evidence>
<dbReference type="AlphaFoldDB" id="A0A8T4CBB4"/>
<organism evidence="3 4">
    <name type="scientific">Candidatus Iainarchaeum sp</name>
    <dbReference type="NCBI Taxonomy" id="3101447"/>
    <lineage>
        <taxon>Archaea</taxon>
        <taxon>Candidatus Iainarchaeota</taxon>
        <taxon>Candidatus Iainarchaeia</taxon>
        <taxon>Candidatus Iainarchaeales</taxon>
        <taxon>Candidatus Iainarchaeaceae</taxon>
        <taxon>Candidatus Iainarchaeum</taxon>
    </lineage>
</organism>
<sequence length="412" mass="45619">MNTSENTLSTKEKHGHPPNNAPHVNEAHTHPHAANTHASPAKNTPARAWMIGAFVLVVVLLVGFLIFTKMQNTNTSPPAEKSVEVKLLVDASCEFCPKTNTILSKFDESKITYTLSTIDMHSEEGQKIIQDFEIEYVPTALVNVVGLDQNSTVQAALQGQFIKDPLKIRKGWIIVPEKFLDKQPKLLTFVKKPETCTLNEGKIKIDAQLDFGDCKPCINAHIILQQMLSKYTNVYVDYDPIMYGRTTLKSMGAALFANKGAVCAEELGYLNEYAECNYFNSQFHGNLDMNFMKACALDAGMSKNTINNEFVPCVSDINASPAEQTLINNTKTMHAWNPLKYTPSFVIDCTYAFVGQNSLERNLCSIHPELTGCAEVLEEARKPMVENTIPTDENTSISDTNAIISVADTNSI</sequence>
<dbReference type="EMBL" id="VGJJ01000031">
    <property type="protein sequence ID" value="MBM3282425.1"/>
    <property type="molecule type" value="Genomic_DNA"/>
</dbReference>
<name>A0A8T4CBB4_9ARCH</name>
<evidence type="ECO:0008006" key="5">
    <source>
        <dbReference type="Google" id="ProtNLM"/>
    </source>
</evidence>
<keyword evidence="2" id="KW-1133">Transmembrane helix</keyword>
<dbReference type="Gene3D" id="3.40.30.10">
    <property type="entry name" value="Glutaredoxin"/>
    <property type="match status" value="2"/>
</dbReference>
<proteinExistence type="predicted"/>
<dbReference type="Proteomes" id="UP000774699">
    <property type="component" value="Unassembled WGS sequence"/>
</dbReference>
<gene>
    <name evidence="3" type="ORF">FJY86_03755</name>
</gene>
<keyword evidence="2" id="KW-0472">Membrane</keyword>
<comment type="caution">
    <text evidence="3">The sequence shown here is derived from an EMBL/GenBank/DDBJ whole genome shotgun (WGS) entry which is preliminary data.</text>
</comment>
<accession>A0A8T4CBB4</accession>
<evidence type="ECO:0000313" key="4">
    <source>
        <dbReference type="Proteomes" id="UP000774699"/>
    </source>
</evidence>
<reference evidence="3" key="1">
    <citation type="submission" date="2019-03" db="EMBL/GenBank/DDBJ databases">
        <title>Lake Tanganyika Metagenome-Assembled Genomes (MAGs).</title>
        <authorList>
            <person name="Tran P."/>
        </authorList>
    </citation>
    <scope>NUCLEOTIDE SEQUENCE</scope>
    <source>
        <strain evidence="3">M_DeepCast_50m_m2_156</strain>
    </source>
</reference>
<feature type="region of interest" description="Disordered" evidence="1">
    <location>
        <begin position="1"/>
        <end position="41"/>
    </location>
</feature>
<feature type="compositionally biased region" description="Low complexity" evidence="1">
    <location>
        <begin position="32"/>
        <end position="41"/>
    </location>
</feature>
<feature type="transmembrane region" description="Helical" evidence="2">
    <location>
        <begin position="48"/>
        <end position="67"/>
    </location>
</feature>
<keyword evidence="2" id="KW-0812">Transmembrane</keyword>